<feature type="region of interest" description="Disordered" evidence="1">
    <location>
        <begin position="174"/>
        <end position="195"/>
    </location>
</feature>
<evidence type="ECO:0000313" key="3">
    <source>
        <dbReference type="EMBL" id="ROU11760.1"/>
    </source>
</evidence>
<organism evidence="3 4">
    <name type="scientific">Kluyvera ascorbata</name>
    <dbReference type="NCBI Taxonomy" id="51288"/>
    <lineage>
        <taxon>Bacteria</taxon>
        <taxon>Pseudomonadati</taxon>
        <taxon>Pseudomonadota</taxon>
        <taxon>Gammaproteobacteria</taxon>
        <taxon>Enterobacterales</taxon>
        <taxon>Enterobacteriaceae</taxon>
        <taxon>Kluyvera</taxon>
    </lineage>
</organism>
<dbReference type="InterPro" id="IPR013046">
    <property type="entry name" value="GpV/Gp45"/>
</dbReference>
<dbReference type="NCBIfam" id="TIGR01644">
    <property type="entry name" value="phage_P2_V"/>
    <property type="match status" value="1"/>
</dbReference>
<feature type="domain" description="Bacteriophage Mu Gp45 N-terminal" evidence="2">
    <location>
        <begin position="21"/>
        <end position="88"/>
    </location>
</feature>
<accession>A0A3N2RWB4</accession>
<dbReference type="AlphaFoldDB" id="A0A3N2RWB4"/>
<dbReference type="RefSeq" id="WP_016236586.1">
    <property type="nucleotide sequence ID" value="NZ_RHFN01000021.1"/>
</dbReference>
<comment type="caution">
    <text evidence="3">The sequence shown here is derived from an EMBL/GenBank/DDBJ whole genome shotgun (WGS) entry which is preliminary data.</text>
</comment>
<dbReference type="Proteomes" id="UP000268051">
    <property type="component" value="Unassembled WGS sequence"/>
</dbReference>
<dbReference type="PIRSF" id="PIRSF012337">
    <property type="entry name" value="gp45"/>
    <property type="match status" value="1"/>
</dbReference>
<dbReference type="InterPro" id="IPR053861">
    <property type="entry name" value="Phage_Mu_Gp45_N"/>
</dbReference>
<evidence type="ECO:0000259" key="2">
    <source>
        <dbReference type="Pfam" id="PF06890"/>
    </source>
</evidence>
<dbReference type="OrthoDB" id="9802994at2"/>
<dbReference type="InterPro" id="IPR014462">
    <property type="entry name" value="Phage_Mu_Gp45"/>
</dbReference>
<proteinExistence type="predicted"/>
<sequence length="195" mass="21464">MWNKVDQRINMALNRIRNAFRGVITRVNSAGPAQTIQGKGLGPEPLQDIELFQHYGFTSNPLPGTMAVVLPINGKTSHGIVIATEHGRYRLKELKPGEVALYTDEGCNIVLKRGKIIEANCDDFIVNAKNKYSVNTADYDVNATNKANFDTPLLKATNDLADGTSTLNKVRETYDDHDHEHGGDAGTTDKPNQLM</sequence>
<evidence type="ECO:0000313" key="4">
    <source>
        <dbReference type="Proteomes" id="UP000268051"/>
    </source>
</evidence>
<protein>
    <submittedName>
        <fullName evidence="3">Phage baseplate assembly protein V</fullName>
    </submittedName>
</protein>
<evidence type="ECO:0000256" key="1">
    <source>
        <dbReference type="SAM" id="MobiDB-lite"/>
    </source>
</evidence>
<feature type="compositionally biased region" description="Basic and acidic residues" evidence="1">
    <location>
        <begin position="174"/>
        <end position="183"/>
    </location>
</feature>
<dbReference type="Pfam" id="PF06890">
    <property type="entry name" value="Phage_Mu_Gp45"/>
    <property type="match status" value="1"/>
</dbReference>
<dbReference type="EMBL" id="RHFN01000021">
    <property type="protein sequence ID" value="ROU11760.1"/>
    <property type="molecule type" value="Genomic_DNA"/>
</dbReference>
<reference evidence="3 4" key="1">
    <citation type="submission" date="2018-10" db="EMBL/GenBank/DDBJ databases">
        <title>Horizontal transference of carbapenem resistance between Klebsiella pneumoniae and Kluyvera ascorbata during abdominal infection: a case report.</title>
        <authorList>
            <person name="Raro O.H.F."/>
            <person name="Lima-Morales D."/>
            <person name="Barth A.L."/>
            <person name="Paim T.G.S."/>
            <person name="Mott M.P."/>
            <person name="Riche C.V.W."/>
            <person name="Teixeira U.F."/>
            <person name="Waechter F."/>
            <person name="Dias C.A.G."/>
        </authorList>
    </citation>
    <scope>NUCLEOTIDE SEQUENCE [LARGE SCALE GENOMIC DNA]</scope>
    <source>
        <strain evidence="3 4">OT2</strain>
    </source>
</reference>
<gene>
    <name evidence="3" type="ORF">EB837_17620</name>
</gene>
<name>A0A3N2RWB4_9ENTR</name>